<keyword evidence="3" id="KW-0597">Phosphoprotein</keyword>
<comment type="function">
    <text evidence="2">May play the central regulatory role in sporulation. It may be an element of the effector pathway responsible for the activation of sporulation genes in response to nutritional stress. Spo0A may act in concert with spo0H (a sigma factor) to control the expression of some genes that are critical to the sporulation process.</text>
</comment>
<dbReference type="InterPro" id="IPR001789">
    <property type="entry name" value="Sig_transdc_resp-reg_receiver"/>
</dbReference>
<dbReference type="AlphaFoldDB" id="A0A1I0A0Z1"/>
<dbReference type="InterPro" id="IPR036388">
    <property type="entry name" value="WH-like_DNA-bd_sf"/>
</dbReference>
<dbReference type="EMBL" id="FOHG01000009">
    <property type="protein sequence ID" value="SES87764.1"/>
    <property type="molecule type" value="Genomic_DNA"/>
</dbReference>
<dbReference type="PROSITE" id="PS50110">
    <property type="entry name" value="RESPONSE_REGULATORY"/>
    <property type="match status" value="1"/>
</dbReference>
<feature type="domain" description="Response regulatory" evidence="4">
    <location>
        <begin position="4"/>
        <end position="119"/>
    </location>
</feature>
<dbReference type="Proteomes" id="UP000198612">
    <property type="component" value="Unassembled WGS sequence"/>
</dbReference>
<evidence type="ECO:0000313" key="8">
    <source>
        <dbReference type="Proteomes" id="UP000198612"/>
    </source>
</evidence>
<feature type="domain" description="ANTAR" evidence="5">
    <location>
        <begin position="125"/>
        <end position="186"/>
    </location>
</feature>
<evidence type="ECO:0000256" key="1">
    <source>
        <dbReference type="ARBA" id="ARBA00018672"/>
    </source>
</evidence>
<dbReference type="PIRSF" id="PIRSF036382">
    <property type="entry name" value="RR_antiterm"/>
    <property type="match status" value="1"/>
</dbReference>
<evidence type="ECO:0000313" key="9">
    <source>
        <dbReference type="Proteomes" id="UP000199519"/>
    </source>
</evidence>
<dbReference type="Gene3D" id="1.10.10.10">
    <property type="entry name" value="Winged helix-like DNA-binding domain superfamily/Winged helix DNA-binding domain"/>
    <property type="match status" value="1"/>
</dbReference>
<dbReference type="RefSeq" id="WP_089719870.1">
    <property type="nucleotide sequence ID" value="NZ_FNBJ01000009.1"/>
</dbReference>
<dbReference type="PANTHER" id="PTHR43367:SF1">
    <property type="entry name" value="TWO-COMPONENT RESPONSE REGULATOR-LIKE APRR6-RELATED"/>
    <property type="match status" value="1"/>
</dbReference>
<sequence>MGKKIVIADDEPITIMDISEILTEEGYNVVAEVSDGFDAIEACRQHKPDLALLDIKMPLLNGIKAARIIKEEELAETIVFLTAYSNKNFISQAKEVGIMGYLVKPIDRASLLPVIELAIAKGEEMINIKENIKALKSKLEKRKLISRAKGILMDSDGLSEEEAYNKIRKLSMDKRCSMKEIAHVIIINSNCMGE</sequence>
<dbReference type="Gene3D" id="3.40.50.2300">
    <property type="match status" value="1"/>
</dbReference>
<dbReference type="InterPro" id="IPR008327">
    <property type="entry name" value="Sig_transdc_resp-reg_antiterm"/>
</dbReference>
<dbReference type="EMBL" id="FNBJ01000009">
    <property type="protein sequence ID" value="SDF30523.1"/>
    <property type="molecule type" value="Genomic_DNA"/>
</dbReference>
<dbReference type="SUPFAM" id="SSF52172">
    <property type="entry name" value="CheY-like"/>
    <property type="match status" value="1"/>
</dbReference>
<feature type="modified residue" description="4-aspartylphosphate" evidence="3">
    <location>
        <position position="54"/>
    </location>
</feature>
<accession>A0A1I0A0Z1</accession>
<protein>
    <recommendedName>
        <fullName evidence="1">Stage 0 sporulation protein A homolog</fullName>
    </recommendedName>
</protein>
<proteinExistence type="predicted"/>
<keyword evidence="9" id="KW-1185">Reference proteome</keyword>
<organism evidence="7 8">
    <name type="scientific">Halanaerobium congolense</name>
    <dbReference type="NCBI Taxonomy" id="54121"/>
    <lineage>
        <taxon>Bacteria</taxon>
        <taxon>Bacillati</taxon>
        <taxon>Bacillota</taxon>
        <taxon>Clostridia</taxon>
        <taxon>Halanaerobiales</taxon>
        <taxon>Halanaerobiaceae</taxon>
        <taxon>Halanaerobium</taxon>
    </lineage>
</organism>
<dbReference type="Pfam" id="PF00072">
    <property type="entry name" value="Response_reg"/>
    <property type="match status" value="1"/>
</dbReference>
<name>A0A1I0A0Z1_9FIRM</name>
<dbReference type="SMART" id="SM00448">
    <property type="entry name" value="REC"/>
    <property type="match status" value="1"/>
</dbReference>
<evidence type="ECO:0000259" key="5">
    <source>
        <dbReference type="PROSITE" id="PS50921"/>
    </source>
</evidence>
<reference evidence="8 9" key="1">
    <citation type="submission" date="2016-10" db="EMBL/GenBank/DDBJ databases">
        <authorList>
            <person name="Varghese N."/>
            <person name="Submissions S."/>
        </authorList>
    </citation>
    <scope>NUCLEOTIDE SEQUENCE [LARGE SCALE GENOMIC DNA]</scope>
    <source>
        <strain evidence="6 9">WG2</strain>
        <strain evidence="7 8">WG5</strain>
    </source>
</reference>
<dbReference type="SMART" id="SM01012">
    <property type="entry name" value="ANTAR"/>
    <property type="match status" value="1"/>
</dbReference>
<evidence type="ECO:0000256" key="2">
    <source>
        <dbReference type="ARBA" id="ARBA00024867"/>
    </source>
</evidence>
<dbReference type="Pfam" id="PF03861">
    <property type="entry name" value="ANTAR"/>
    <property type="match status" value="1"/>
</dbReference>
<dbReference type="GO" id="GO:0003723">
    <property type="term" value="F:RNA binding"/>
    <property type="evidence" value="ECO:0007669"/>
    <property type="project" value="InterPro"/>
</dbReference>
<dbReference type="PROSITE" id="PS50921">
    <property type="entry name" value="ANTAR"/>
    <property type="match status" value="1"/>
</dbReference>
<evidence type="ECO:0000259" key="4">
    <source>
        <dbReference type="PROSITE" id="PS50110"/>
    </source>
</evidence>
<evidence type="ECO:0000256" key="3">
    <source>
        <dbReference type="PROSITE-ProRule" id="PRU00169"/>
    </source>
</evidence>
<dbReference type="InterPro" id="IPR005561">
    <property type="entry name" value="ANTAR"/>
</dbReference>
<dbReference type="GO" id="GO:0000160">
    <property type="term" value="P:phosphorelay signal transduction system"/>
    <property type="evidence" value="ECO:0007669"/>
    <property type="project" value="InterPro"/>
</dbReference>
<dbReference type="PANTHER" id="PTHR43367">
    <property type="match status" value="1"/>
</dbReference>
<dbReference type="InterPro" id="IPR011006">
    <property type="entry name" value="CheY-like_superfamily"/>
</dbReference>
<gene>
    <name evidence="6" type="ORF">SAMN04488598_10974</name>
    <name evidence="7" type="ORF">SAMN04515652_10973</name>
</gene>
<evidence type="ECO:0000313" key="6">
    <source>
        <dbReference type="EMBL" id="SDF30523.1"/>
    </source>
</evidence>
<evidence type="ECO:0000313" key="7">
    <source>
        <dbReference type="EMBL" id="SES87764.1"/>
    </source>
</evidence>
<dbReference type="Proteomes" id="UP000199519">
    <property type="component" value="Unassembled WGS sequence"/>
</dbReference>